<evidence type="ECO:0000313" key="2">
    <source>
        <dbReference type="EMBL" id="SFM29211.1"/>
    </source>
</evidence>
<reference evidence="2 3" key="1">
    <citation type="submission" date="2016-10" db="EMBL/GenBank/DDBJ databases">
        <authorList>
            <person name="de Groot N.N."/>
        </authorList>
    </citation>
    <scope>NUCLEOTIDE SEQUENCE [LARGE SCALE GENOMIC DNA]</scope>
    <source>
        <strain evidence="2 3">CGMCC 1.6134</strain>
    </source>
</reference>
<name>A0A1I4PMS8_9BACI</name>
<evidence type="ECO:0000313" key="3">
    <source>
        <dbReference type="Proteomes" id="UP000199668"/>
    </source>
</evidence>
<dbReference type="CDD" id="cd02947">
    <property type="entry name" value="TRX_family"/>
    <property type="match status" value="1"/>
</dbReference>
<dbReference type="GO" id="GO:0016853">
    <property type="term" value="F:isomerase activity"/>
    <property type="evidence" value="ECO:0007669"/>
    <property type="project" value="UniProtKB-KW"/>
</dbReference>
<dbReference type="Gene3D" id="3.40.30.10">
    <property type="entry name" value="Glutaredoxin"/>
    <property type="match status" value="1"/>
</dbReference>
<keyword evidence="3" id="KW-1185">Reference proteome</keyword>
<gene>
    <name evidence="2" type="ORF">SAMN04488054_12918</name>
</gene>
<dbReference type="SUPFAM" id="SSF52833">
    <property type="entry name" value="Thioredoxin-like"/>
    <property type="match status" value="1"/>
</dbReference>
<dbReference type="OrthoDB" id="7629852at2"/>
<dbReference type="PANTHER" id="PTHR10438">
    <property type="entry name" value="THIOREDOXIN"/>
    <property type="match status" value="1"/>
</dbReference>
<dbReference type="Pfam" id="PF00085">
    <property type="entry name" value="Thioredoxin"/>
    <property type="match status" value="1"/>
</dbReference>
<dbReference type="AlphaFoldDB" id="A0A1I4PMS8"/>
<dbReference type="PANTHER" id="PTHR10438:SF468">
    <property type="entry name" value="THIOREDOXIN-1-RELATED"/>
    <property type="match status" value="1"/>
</dbReference>
<dbReference type="InterPro" id="IPR050620">
    <property type="entry name" value="Thioredoxin_H-type-like"/>
</dbReference>
<evidence type="ECO:0000259" key="1">
    <source>
        <dbReference type="PROSITE" id="PS51352"/>
    </source>
</evidence>
<dbReference type="RefSeq" id="WP_090928049.1">
    <property type="nucleotide sequence ID" value="NZ_FOTY01000029.1"/>
</dbReference>
<dbReference type="Proteomes" id="UP000199668">
    <property type="component" value="Unassembled WGS sequence"/>
</dbReference>
<protein>
    <submittedName>
        <fullName evidence="2">Thiol-disulfide isomerase or thioredoxin</fullName>
    </submittedName>
</protein>
<organism evidence="2 3">
    <name type="scientific">Salibacterium qingdaonense</name>
    <dbReference type="NCBI Taxonomy" id="266892"/>
    <lineage>
        <taxon>Bacteria</taxon>
        <taxon>Bacillati</taxon>
        <taxon>Bacillota</taxon>
        <taxon>Bacilli</taxon>
        <taxon>Bacillales</taxon>
        <taxon>Bacillaceae</taxon>
    </lineage>
</organism>
<feature type="domain" description="Thioredoxin" evidence="1">
    <location>
        <begin position="1"/>
        <end position="107"/>
    </location>
</feature>
<sequence length="107" mass="12300">MTQTIQELEQFQSTIASSDNVIIKFTAGWCPDCHRMDAFFPEVEEEFEQLPVYEINRDNFPDLAEQYEVMGIPSLLVFKDGEKIGHLHSADAKTPEQTTEFLSSYFS</sequence>
<accession>A0A1I4PMS8</accession>
<dbReference type="InterPro" id="IPR013766">
    <property type="entry name" value="Thioredoxin_domain"/>
</dbReference>
<dbReference type="STRING" id="266892.SAMN04488054_12918"/>
<keyword evidence="2" id="KW-0413">Isomerase</keyword>
<dbReference type="PROSITE" id="PS51352">
    <property type="entry name" value="THIOREDOXIN_2"/>
    <property type="match status" value="1"/>
</dbReference>
<dbReference type="EMBL" id="FOTY01000029">
    <property type="protein sequence ID" value="SFM29211.1"/>
    <property type="molecule type" value="Genomic_DNA"/>
</dbReference>
<proteinExistence type="predicted"/>
<dbReference type="InterPro" id="IPR036249">
    <property type="entry name" value="Thioredoxin-like_sf"/>
</dbReference>